<name>A0A7W3LJB2_ACTNM</name>
<dbReference type="InterPro" id="IPR011041">
    <property type="entry name" value="Quinoprot_gluc/sorb_DH_b-prop"/>
</dbReference>
<dbReference type="Pfam" id="PF07995">
    <property type="entry name" value="GSDH"/>
    <property type="match status" value="1"/>
</dbReference>
<feature type="region of interest" description="Disordered" evidence="1">
    <location>
        <begin position="20"/>
        <end position="62"/>
    </location>
</feature>
<feature type="domain" description="Glucose/Sorbosone dehydrogenase" evidence="3">
    <location>
        <begin position="66"/>
        <end position="357"/>
    </location>
</feature>
<feature type="signal peptide" evidence="2">
    <location>
        <begin position="1"/>
        <end position="24"/>
    </location>
</feature>
<comment type="caution">
    <text evidence="4">The sequence shown here is derived from an EMBL/GenBank/DDBJ whole genome shotgun (WGS) entry which is preliminary data.</text>
</comment>
<sequence>MGKITALALAAALLTACSSGPPGGARTPGPLPATGAATGPATGATTPAARTGAASPGRPRELARGLDVPWGVAFLPGGDALVTERNSSRLLRITPQGKVTDVGGVPGVRPGGEGGLMGVAVSPGFDRDRLVYVYFTAAADNRVMRFRYDDRIGPLQEVVTGIPKGANHNGGRIAFGPDGMLYVATGEVYRTELAQDKNSLGGKILRVTPDGEAAPGNPFGNRVWTWGHRNVQGLAWDEARRLYATEFGQDRLDEINLIEKGRNYGWPEVEGVGDDRDFVNPLLTWTTEEASPSGLAYAGGSLWAAGLRGERLWQVPVKDGRAGRPIAHHTGEYGRLRTAVRAPDGSLWVTTSNRDGRGSPRRGDDRILVFPLR</sequence>
<protein>
    <submittedName>
        <fullName evidence="4">Glucose/arabinose dehydrogenase</fullName>
    </submittedName>
</protein>
<dbReference type="InterPro" id="IPR012938">
    <property type="entry name" value="Glc/Sorbosone_DH"/>
</dbReference>
<accession>A0A7W3LJB2</accession>
<keyword evidence="5" id="KW-1185">Reference proteome</keyword>
<dbReference type="EMBL" id="JACJIA010000001">
    <property type="protein sequence ID" value="MBA8949231.1"/>
    <property type="molecule type" value="Genomic_DNA"/>
</dbReference>
<dbReference type="Proteomes" id="UP000572680">
    <property type="component" value="Unassembled WGS sequence"/>
</dbReference>
<evidence type="ECO:0000313" key="5">
    <source>
        <dbReference type="Proteomes" id="UP000572680"/>
    </source>
</evidence>
<dbReference type="PROSITE" id="PS51257">
    <property type="entry name" value="PROKAR_LIPOPROTEIN"/>
    <property type="match status" value="1"/>
</dbReference>
<organism evidence="4 5">
    <name type="scientific">Actinomadura namibiensis</name>
    <dbReference type="NCBI Taxonomy" id="182080"/>
    <lineage>
        <taxon>Bacteria</taxon>
        <taxon>Bacillati</taxon>
        <taxon>Actinomycetota</taxon>
        <taxon>Actinomycetes</taxon>
        <taxon>Streptosporangiales</taxon>
        <taxon>Thermomonosporaceae</taxon>
        <taxon>Actinomadura</taxon>
    </lineage>
</organism>
<evidence type="ECO:0000256" key="1">
    <source>
        <dbReference type="SAM" id="MobiDB-lite"/>
    </source>
</evidence>
<dbReference type="SUPFAM" id="SSF50952">
    <property type="entry name" value="Soluble quinoprotein glucose dehydrogenase"/>
    <property type="match status" value="1"/>
</dbReference>
<evidence type="ECO:0000259" key="3">
    <source>
        <dbReference type="Pfam" id="PF07995"/>
    </source>
</evidence>
<dbReference type="PANTHER" id="PTHR19328:SF13">
    <property type="entry name" value="HIPL1 PROTEIN"/>
    <property type="match status" value="1"/>
</dbReference>
<proteinExistence type="predicted"/>
<feature type="compositionally biased region" description="Low complexity" evidence="1">
    <location>
        <begin position="24"/>
        <end position="57"/>
    </location>
</feature>
<keyword evidence="2" id="KW-0732">Signal</keyword>
<evidence type="ECO:0000256" key="2">
    <source>
        <dbReference type="SAM" id="SignalP"/>
    </source>
</evidence>
<gene>
    <name evidence="4" type="ORF">HNR61_000829</name>
</gene>
<evidence type="ECO:0000313" key="4">
    <source>
        <dbReference type="EMBL" id="MBA8949231.1"/>
    </source>
</evidence>
<dbReference type="RefSeq" id="WP_182841712.1">
    <property type="nucleotide sequence ID" value="NZ_JACJIA010000001.1"/>
</dbReference>
<dbReference type="PANTHER" id="PTHR19328">
    <property type="entry name" value="HEDGEHOG-INTERACTING PROTEIN"/>
    <property type="match status" value="1"/>
</dbReference>
<dbReference type="InterPro" id="IPR011042">
    <property type="entry name" value="6-blade_b-propeller_TolB-like"/>
</dbReference>
<dbReference type="AlphaFoldDB" id="A0A7W3LJB2"/>
<dbReference type="Gene3D" id="2.120.10.30">
    <property type="entry name" value="TolB, C-terminal domain"/>
    <property type="match status" value="1"/>
</dbReference>
<reference evidence="4 5" key="1">
    <citation type="submission" date="2020-08" db="EMBL/GenBank/DDBJ databases">
        <title>Genomic Encyclopedia of Type Strains, Phase IV (KMG-IV): sequencing the most valuable type-strain genomes for metagenomic binning, comparative biology and taxonomic classification.</title>
        <authorList>
            <person name="Goeker M."/>
        </authorList>
    </citation>
    <scope>NUCLEOTIDE SEQUENCE [LARGE SCALE GENOMIC DNA]</scope>
    <source>
        <strain evidence="4 5">DSM 44197</strain>
    </source>
</reference>
<feature type="chain" id="PRO_5039622500" evidence="2">
    <location>
        <begin position="25"/>
        <end position="373"/>
    </location>
</feature>